<dbReference type="STRING" id="302167.GCA_900166595_02079"/>
<evidence type="ECO:0000313" key="3">
    <source>
        <dbReference type="Proteomes" id="UP000234237"/>
    </source>
</evidence>
<dbReference type="AlphaFoldDB" id="A0A2K9J2R0"/>
<dbReference type="EMBL" id="CP018622">
    <property type="protein sequence ID" value="AUJ26232.1"/>
    <property type="molecule type" value="Genomic_DNA"/>
</dbReference>
<dbReference type="RefSeq" id="WP_077703513.1">
    <property type="nucleotide sequence ID" value="NZ_CP018622.1"/>
</dbReference>
<dbReference type="PIRSF" id="PIRSF029895">
    <property type="entry name" value="SpoIV"/>
    <property type="match status" value="1"/>
</dbReference>
<feature type="transmembrane region" description="Helical" evidence="1">
    <location>
        <begin position="91"/>
        <end position="110"/>
    </location>
</feature>
<accession>A0A2K9J2R0</accession>
<dbReference type="Proteomes" id="UP000234237">
    <property type="component" value="Chromosome"/>
</dbReference>
<reference evidence="3" key="1">
    <citation type="submission" date="2016-11" db="EMBL/GenBank/DDBJ databases">
        <title>Complete genome sequence of Virgibacillus pantothenticus 21D, a halophilic bacterium isolated from the deep hypersaline anoxic basin Discovery in the Mediterranean Sea.</title>
        <authorList>
            <person name="Zeaiter Z."/>
            <person name="Booth J.M."/>
            <person name="Prosdocimi E.M."/>
            <person name="Mapelli F."/>
            <person name="Fusi M."/>
            <person name="Daffonchio D."/>
            <person name="Borin S."/>
            <person name="Crotti E."/>
        </authorList>
    </citation>
    <scope>NUCLEOTIDE SEQUENCE [LARGE SCALE GENOMIC DNA]</scope>
    <source>
        <strain evidence="3">21D</strain>
    </source>
</reference>
<protein>
    <submittedName>
        <fullName evidence="2">Stage IV sporulation protein YqfD</fullName>
    </submittedName>
</protein>
<keyword evidence="1" id="KW-1133">Transmembrane helix</keyword>
<dbReference type="Pfam" id="PF06898">
    <property type="entry name" value="YqfD"/>
    <property type="match status" value="1"/>
</dbReference>
<dbReference type="InterPro" id="IPR010690">
    <property type="entry name" value="YqfD"/>
</dbReference>
<sequence>MTQKNKLHIAGAVSIIVTGDRPELFFQHCTSYGIQVWDVVKLNHQSCKGMIGLKDVNYIKKLRKDTNYKIKFIDRKGFPFFIRRYLRKKELILAFILSVLFLFTLSNIIWDVEITGVPKDIEEKIDGQLEQYGIHPGSWIFSIDSPKHIQQQLLHDVPELLWVGIDQKGTTFHLEGVEKIVVKEEENPEPRNLIAAKKGIIKKMYVSKGVPKVDVHDYVEKGDLLVSGKMDDGEEAEEEEGKKEVKHVAADGEITALTWYEVKVSVPLKANTEQLTGEQDNKYHLSFGDFKLPIWGFGSSDFENTQQEQEESKLRFLKWELPIKIIETNIHEKTYKTVERTKKEAIEVGIKQAKEQLKLELGEAEILSEKILQQSTENGKVKLNLYMSVEENIIDTQPLRQGD</sequence>
<evidence type="ECO:0000256" key="1">
    <source>
        <dbReference type="SAM" id="Phobius"/>
    </source>
</evidence>
<dbReference type="KEGG" id="vpn:A21D_03192"/>
<name>A0A2K9J2R0_9BACI</name>
<proteinExistence type="predicted"/>
<dbReference type="NCBIfam" id="TIGR02876">
    <property type="entry name" value="spore_yqfD"/>
    <property type="match status" value="1"/>
</dbReference>
<keyword evidence="1" id="KW-0472">Membrane</keyword>
<gene>
    <name evidence="2" type="ORF">A21D_03192</name>
</gene>
<keyword evidence="1" id="KW-0812">Transmembrane</keyword>
<evidence type="ECO:0000313" key="2">
    <source>
        <dbReference type="EMBL" id="AUJ26232.1"/>
    </source>
</evidence>
<organism evidence="2 3">
    <name type="scientific">Virgibacillus dokdonensis</name>
    <dbReference type="NCBI Taxonomy" id="302167"/>
    <lineage>
        <taxon>Bacteria</taxon>
        <taxon>Bacillati</taxon>
        <taxon>Bacillota</taxon>
        <taxon>Bacilli</taxon>
        <taxon>Bacillales</taxon>
        <taxon>Bacillaceae</taxon>
        <taxon>Virgibacillus</taxon>
    </lineage>
</organism>